<protein>
    <submittedName>
        <fullName evidence="1">Uncharacterized protein</fullName>
    </submittedName>
</protein>
<organism evidence="1 2">
    <name type="scientific">Auriscalpium vulgare</name>
    <dbReference type="NCBI Taxonomy" id="40419"/>
    <lineage>
        <taxon>Eukaryota</taxon>
        <taxon>Fungi</taxon>
        <taxon>Dikarya</taxon>
        <taxon>Basidiomycota</taxon>
        <taxon>Agaricomycotina</taxon>
        <taxon>Agaricomycetes</taxon>
        <taxon>Russulales</taxon>
        <taxon>Auriscalpiaceae</taxon>
        <taxon>Auriscalpium</taxon>
    </lineage>
</organism>
<keyword evidence="2" id="KW-1185">Reference proteome</keyword>
<dbReference type="EMBL" id="MU275875">
    <property type="protein sequence ID" value="KAI0049260.1"/>
    <property type="molecule type" value="Genomic_DNA"/>
</dbReference>
<evidence type="ECO:0000313" key="2">
    <source>
        <dbReference type="Proteomes" id="UP000814033"/>
    </source>
</evidence>
<name>A0ACB8S064_9AGAM</name>
<sequence length="890" mass="98976">MHDLDLSDDDQNHAEPSRKRSSRACDQCRKTKSKCERFQGDSDVCKSCSAAGVACTFLGPSFKRGPPKGYIHAIEQRWHQVEAMLGAILSSSDPQVQKLLTNLRRDDLARDILARVDAGPFGPVGRQNHSAAMTKEDFFASILSGSADTQSSRDPSRPRRQSRMSREIVSSNNSMLVTPTLEWQDRLSSRFAVTEMNSTTAGGQPLNQRRRLDNGHVDQPNWDGLYKLDTVSESEDETEATSTLGKLSLDENKEVRYHGAASGLHLLSQADRTDERKVGGVWNLPMARVWPPAINQFIPEESVNVTLPSEQVQRHLLSLYFTYVHPILPVVHKTLFWKDYEAAHSQDPSRLPEKPHYSNLLLLSMFAIAARYDGDDSPPSPGNIWEAGLDYMVQAREVLNRVYHYCRITTCQALLLLGLREFGIGQMEHGWLYTGMGLRMAQDLGLHRDAQHWQIHDKDMFSPMELQARKQIWWAAMRADKYTAVYMGRPPAITEANFDTPLPEVDADEPWQPHPIDPAALTNPPVPGRVMMCFRAGAALICITGTIMDRIYPVRPIAHAAKRAALAELEGRMDQWYSELPEGLAYDPASHRYVPPPNICMLHMTYWNAVLLLHRAFIPKWRPVTSHSHKHSGTRESDAIALKSFDICQTAAVHVTTISVAYQKQYGLRRSAMLLTQHMFAAGIMHVVTLTMRPSNVQSSVSLQQILCALKEMGTIWPSAQRAGELLNGAKVSVDKGLLSALVSGAHRQKRGAEDAFGLDKSSNILQQGAFEELERSTAASTPEGALPAPVQPSNRILAHMLGIDIPGIEPSTSYLPGYEWWPRPGQSTPSSQPGTSTSPSPKSTHSSPPSAMPIPFSFDQTQNFWMGSAGTPLAPDFSNINFSTNVHEF</sequence>
<accession>A0ACB8S064</accession>
<dbReference type="Proteomes" id="UP000814033">
    <property type="component" value="Unassembled WGS sequence"/>
</dbReference>
<evidence type="ECO:0000313" key="1">
    <source>
        <dbReference type="EMBL" id="KAI0049260.1"/>
    </source>
</evidence>
<reference evidence="1" key="2">
    <citation type="journal article" date="2022" name="New Phytol.">
        <title>Evolutionary transition to the ectomycorrhizal habit in the genomes of a hyperdiverse lineage of mushroom-forming fungi.</title>
        <authorList>
            <person name="Looney B."/>
            <person name="Miyauchi S."/>
            <person name="Morin E."/>
            <person name="Drula E."/>
            <person name="Courty P.E."/>
            <person name="Kohler A."/>
            <person name="Kuo A."/>
            <person name="LaButti K."/>
            <person name="Pangilinan J."/>
            <person name="Lipzen A."/>
            <person name="Riley R."/>
            <person name="Andreopoulos W."/>
            <person name="He G."/>
            <person name="Johnson J."/>
            <person name="Nolan M."/>
            <person name="Tritt A."/>
            <person name="Barry K.W."/>
            <person name="Grigoriev I.V."/>
            <person name="Nagy L.G."/>
            <person name="Hibbett D."/>
            <person name="Henrissat B."/>
            <person name="Matheny P.B."/>
            <person name="Labbe J."/>
            <person name="Martin F.M."/>
        </authorList>
    </citation>
    <scope>NUCLEOTIDE SEQUENCE</scope>
    <source>
        <strain evidence="1">FP105234-sp</strain>
    </source>
</reference>
<reference evidence="1" key="1">
    <citation type="submission" date="2021-02" db="EMBL/GenBank/DDBJ databases">
        <authorList>
            <consortium name="DOE Joint Genome Institute"/>
            <person name="Ahrendt S."/>
            <person name="Looney B.P."/>
            <person name="Miyauchi S."/>
            <person name="Morin E."/>
            <person name="Drula E."/>
            <person name="Courty P.E."/>
            <person name="Chicoki N."/>
            <person name="Fauchery L."/>
            <person name="Kohler A."/>
            <person name="Kuo A."/>
            <person name="Labutti K."/>
            <person name="Pangilinan J."/>
            <person name="Lipzen A."/>
            <person name="Riley R."/>
            <person name="Andreopoulos W."/>
            <person name="He G."/>
            <person name="Johnson J."/>
            <person name="Barry K.W."/>
            <person name="Grigoriev I.V."/>
            <person name="Nagy L."/>
            <person name="Hibbett D."/>
            <person name="Henrissat B."/>
            <person name="Matheny P.B."/>
            <person name="Labbe J."/>
            <person name="Martin F."/>
        </authorList>
    </citation>
    <scope>NUCLEOTIDE SEQUENCE</scope>
    <source>
        <strain evidence="1">FP105234-sp</strain>
    </source>
</reference>
<proteinExistence type="predicted"/>
<comment type="caution">
    <text evidence="1">The sequence shown here is derived from an EMBL/GenBank/DDBJ whole genome shotgun (WGS) entry which is preliminary data.</text>
</comment>
<gene>
    <name evidence="1" type="ORF">FA95DRAFT_1557057</name>
</gene>